<dbReference type="AlphaFoldDB" id="A0A8H4KJX3"/>
<comment type="similarity">
    <text evidence="1">Belongs to the MIT1/WOR1 family.</text>
</comment>
<dbReference type="InterPro" id="IPR018608">
    <property type="entry name" value="Gti1/Pac2"/>
</dbReference>
<feature type="region of interest" description="Disordered" evidence="2">
    <location>
        <begin position="93"/>
        <end position="145"/>
    </location>
</feature>
<feature type="compositionally biased region" description="Polar residues" evidence="2">
    <location>
        <begin position="105"/>
        <end position="114"/>
    </location>
</feature>
<dbReference type="PANTHER" id="PTHR28027:SF2">
    <property type="entry name" value="TRANSCRIPTIONAL REGULATOR MIT1"/>
    <property type="match status" value="1"/>
</dbReference>
<dbReference type="Proteomes" id="UP000605986">
    <property type="component" value="Unassembled WGS sequence"/>
</dbReference>
<evidence type="ECO:0000313" key="3">
    <source>
        <dbReference type="EMBL" id="KAF4450583.1"/>
    </source>
</evidence>
<evidence type="ECO:0008006" key="5">
    <source>
        <dbReference type="Google" id="ProtNLM"/>
    </source>
</evidence>
<dbReference type="OrthoDB" id="5319641at2759"/>
<accession>A0A8H4KJX3</accession>
<dbReference type="EMBL" id="JAADJG010000244">
    <property type="protein sequence ID" value="KAF4450583.1"/>
    <property type="molecule type" value="Genomic_DNA"/>
</dbReference>
<evidence type="ECO:0000256" key="2">
    <source>
        <dbReference type="SAM" id="MobiDB-lite"/>
    </source>
</evidence>
<protein>
    <recommendedName>
        <fullName evidence="5">Global transcription regulator sge1</fullName>
    </recommendedName>
</protein>
<comment type="caution">
    <text evidence="3">The sequence shown here is derived from an EMBL/GenBank/DDBJ whole genome shotgun (WGS) entry which is preliminary data.</text>
</comment>
<sequence>MASGMPLQPTYQGFINTTLDALVVFEACLSGQLNHVPRRPHDRERQDLIRSGNIFVYEEHASGIKRWTDSISWSPSRILGNYLLYRELDKPFPPGEKKRARGKKGTSQPGGVTKSQPSQPSQPSRPRSSVSYGPGMEQGAYGSSVDDEERALVGSLVDSYDFKAGGLIKKTLSITYNGVPHHLVSYYTVEDVKSQRLVSPTNDQKLRGIIPRTELMSSQNFRAPVEDIGSYNGITPNSLYHPTMPTPDFESGYTLQGGIPGGHGLTWGITWEATWAVTLASPTTIPSRHMSISLLIISGGLKDNCPIAKGNTRAKGCPRVKDCPRVKGSCLDRSRGNGQESRPNGLGMSIIPRQAAIIA</sequence>
<feature type="compositionally biased region" description="Low complexity" evidence="2">
    <location>
        <begin position="115"/>
        <end position="129"/>
    </location>
</feature>
<dbReference type="PANTHER" id="PTHR28027">
    <property type="entry name" value="TRANSCRIPTIONAL REGULATOR MIT1"/>
    <property type="match status" value="1"/>
</dbReference>
<reference evidence="3" key="1">
    <citation type="submission" date="2020-01" db="EMBL/GenBank/DDBJ databases">
        <title>Identification and distribution of gene clusters putatively required for synthesis of sphingolipid metabolism inhibitors in phylogenetically diverse species of the filamentous fungus Fusarium.</title>
        <authorList>
            <person name="Kim H.-S."/>
            <person name="Busman M."/>
            <person name="Brown D.W."/>
            <person name="Divon H."/>
            <person name="Uhlig S."/>
            <person name="Proctor R.H."/>
        </authorList>
    </citation>
    <scope>NUCLEOTIDE SEQUENCE</scope>
    <source>
        <strain evidence="3">NRRL 53441</strain>
    </source>
</reference>
<proteinExistence type="inferred from homology"/>
<evidence type="ECO:0000313" key="4">
    <source>
        <dbReference type="Proteomes" id="UP000605986"/>
    </source>
</evidence>
<keyword evidence="4" id="KW-1185">Reference proteome</keyword>
<gene>
    <name evidence="3" type="ORF">F53441_6244</name>
</gene>
<name>A0A8H4KJX3_9HYPO</name>
<evidence type="ECO:0000256" key="1">
    <source>
        <dbReference type="ARBA" id="ARBA00008359"/>
    </source>
</evidence>
<dbReference type="Pfam" id="PF09729">
    <property type="entry name" value="Gti1_Pac2"/>
    <property type="match status" value="1"/>
</dbReference>
<organism evidence="3 4">
    <name type="scientific">Fusarium austroafricanum</name>
    <dbReference type="NCBI Taxonomy" id="2364996"/>
    <lineage>
        <taxon>Eukaryota</taxon>
        <taxon>Fungi</taxon>
        <taxon>Dikarya</taxon>
        <taxon>Ascomycota</taxon>
        <taxon>Pezizomycotina</taxon>
        <taxon>Sordariomycetes</taxon>
        <taxon>Hypocreomycetidae</taxon>
        <taxon>Hypocreales</taxon>
        <taxon>Nectriaceae</taxon>
        <taxon>Fusarium</taxon>
        <taxon>Fusarium concolor species complex</taxon>
    </lineage>
</organism>
<dbReference type="GO" id="GO:0003677">
    <property type="term" value="F:DNA binding"/>
    <property type="evidence" value="ECO:0007669"/>
    <property type="project" value="TreeGrafter"/>
</dbReference>